<dbReference type="GO" id="GO:0004748">
    <property type="term" value="F:ribonucleoside-diphosphate reductase activity, thioredoxin disulfide as acceptor"/>
    <property type="evidence" value="ECO:0007669"/>
    <property type="project" value="TreeGrafter"/>
</dbReference>
<dbReference type="OMA" id="ANENSAC"/>
<dbReference type="PANTHER" id="PTHR23409:SF21">
    <property type="entry name" value="CAPSID PROTEIN"/>
    <property type="match status" value="1"/>
</dbReference>
<reference evidence="1" key="2">
    <citation type="submission" date="2025-08" db="UniProtKB">
        <authorList>
            <consortium name="Ensembl"/>
        </authorList>
    </citation>
    <scope>IDENTIFICATION</scope>
</reference>
<dbReference type="GO" id="GO:0009263">
    <property type="term" value="P:deoxyribonucleotide biosynthetic process"/>
    <property type="evidence" value="ECO:0007669"/>
    <property type="project" value="InterPro"/>
</dbReference>
<evidence type="ECO:0000313" key="1">
    <source>
        <dbReference type="Ensembl" id="ENSLACP00000011363.1"/>
    </source>
</evidence>
<accession>H3ANZ2</accession>
<proteinExistence type="predicted"/>
<keyword evidence="2" id="KW-1185">Reference proteome</keyword>
<dbReference type="GO" id="GO:0005829">
    <property type="term" value="C:cytosol"/>
    <property type="evidence" value="ECO:0007669"/>
    <property type="project" value="TreeGrafter"/>
</dbReference>
<sequence length="440" mass="49955">IMAFVHCGSEECVKSEQLDLFTIAPTQTSIEKSLYVEIPLLSALSESAPIEFYIVGNGEDYLDLNNTLLYIVCKIIKADGSTIAHGAKVGLINYPVVSIFSQVDITVGDCLISQSNHCYPYRAYIESILNYSRETLDTQFSTGLVYRDTPGEHEDFDLDGDNEGFKKRNVFTAFSRKVELMGRLHAGLFFQEKLMLNGVDVKIKLIRNKDEFCLLSGDADERYKLKIISTLLFVKKVKVSPRVRLSHAEALLMANTKYPIDRVGMKVLSIAAGSCVCNQENLFLGQLPKLIVIGFVDNDSFSGVYHKNPFNFKHYNINFVALYMDGEQVPVKPLQPDFQTGNAIREYCNLIQAAGKHLKYRLLVINRENFCKGYTLFRFDLTPDQECSDHYSLIKTGKLRAEIRFAEPLPSMVNMILYAVFDNVIEINQRRNILFDYIIV</sequence>
<dbReference type="STRING" id="7897.ENSLACP00000011363"/>
<dbReference type="eggNOG" id="ENOG502R501">
    <property type="taxonomic scope" value="Eukaryota"/>
</dbReference>
<dbReference type="PANTHER" id="PTHR23409">
    <property type="entry name" value="RIBONUCLEOSIDE-DIPHOSPHATE REDUCTASE SMALL CHAIN"/>
    <property type="match status" value="1"/>
</dbReference>
<reference evidence="2" key="1">
    <citation type="submission" date="2011-08" db="EMBL/GenBank/DDBJ databases">
        <title>The draft genome of Latimeria chalumnae.</title>
        <authorList>
            <person name="Di Palma F."/>
            <person name="Alfoldi J."/>
            <person name="Johnson J."/>
            <person name="Berlin A."/>
            <person name="Gnerre S."/>
            <person name="Jaffe D."/>
            <person name="MacCallum I."/>
            <person name="Young S."/>
            <person name="Walker B.J."/>
            <person name="Lander E."/>
            <person name="Lindblad-Toh K."/>
        </authorList>
    </citation>
    <scope>NUCLEOTIDE SEQUENCE [LARGE SCALE GENOMIC DNA]</scope>
    <source>
        <strain evidence="2">Wild caught</strain>
    </source>
</reference>
<dbReference type="Proteomes" id="UP000008672">
    <property type="component" value="Unassembled WGS sequence"/>
</dbReference>
<dbReference type="HOGENOM" id="CLU_021119_2_1_1"/>
<name>H3ANZ2_LATCH</name>
<evidence type="ECO:0000313" key="2">
    <source>
        <dbReference type="Proteomes" id="UP000008672"/>
    </source>
</evidence>
<dbReference type="EMBL" id="AFYH01019642">
    <property type="status" value="NOT_ANNOTATED_CDS"/>
    <property type="molecule type" value="Genomic_DNA"/>
</dbReference>
<organism evidence="1 2">
    <name type="scientific">Latimeria chalumnae</name>
    <name type="common">Coelacanth</name>
    <dbReference type="NCBI Taxonomy" id="7897"/>
    <lineage>
        <taxon>Eukaryota</taxon>
        <taxon>Metazoa</taxon>
        <taxon>Chordata</taxon>
        <taxon>Craniata</taxon>
        <taxon>Vertebrata</taxon>
        <taxon>Euteleostomi</taxon>
        <taxon>Coelacanthiformes</taxon>
        <taxon>Coelacanthidae</taxon>
        <taxon>Latimeria</taxon>
    </lineage>
</organism>
<protein>
    <submittedName>
        <fullName evidence="1">Uncharacterized protein</fullName>
    </submittedName>
</protein>
<reference evidence="1" key="3">
    <citation type="submission" date="2025-09" db="UniProtKB">
        <authorList>
            <consortium name="Ensembl"/>
        </authorList>
    </citation>
    <scope>IDENTIFICATION</scope>
</reference>
<dbReference type="InParanoid" id="H3ANZ2"/>
<dbReference type="Ensembl" id="ENSLACT00000011449.1">
    <property type="protein sequence ID" value="ENSLACP00000011363.1"/>
    <property type="gene ID" value="ENSLACG00000009998.1"/>
</dbReference>
<dbReference type="GeneTree" id="ENSGT01060000250334"/>
<dbReference type="InterPro" id="IPR000358">
    <property type="entry name" value="RNR_small_fam"/>
</dbReference>
<dbReference type="AlphaFoldDB" id="H3ANZ2"/>